<feature type="region of interest" description="Disordered" evidence="1">
    <location>
        <begin position="1"/>
        <end position="21"/>
    </location>
</feature>
<sequence>MPIKRTEESNMHLSIQELGYR</sequence>
<name>A0A0A9FXG2_ARUDO</name>
<proteinExistence type="predicted"/>
<protein>
    <submittedName>
        <fullName evidence="2">Uncharacterized protein</fullName>
    </submittedName>
</protein>
<reference evidence="2" key="1">
    <citation type="submission" date="2014-09" db="EMBL/GenBank/DDBJ databases">
        <authorList>
            <person name="Magalhaes I.L.F."/>
            <person name="Oliveira U."/>
            <person name="Santos F.R."/>
            <person name="Vidigal T.H.D.A."/>
            <person name="Brescovit A.D."/>
            <person name="Santos A.J."/>
        </authorList>
    </citation>
    <scope>NUCLEOTIDE SEQUENCE</scope>
    <source>
        <tissue evidence="2">Shoot tissue taken approximately 20 cm above the soil surface</tissue>
    </source>
</reference>
<reference evidence="2" key="2">
    <citation type="journal article" date="2015" name="Data Brief">
        <title>Shoot transcriptome of the giant reed, Arundo donax.</title>
        <authorList>
            <person name="Barrero R.A."/>
            <person name="Guerrero F.D."/>
            <person name="Moolhuijzen P."/>
            <person name="Goolsby J.A."/>
            <person name="Tidwell J."/>
            <person name="Bellgard S.E."/>
            <person name="Bellgard M.I."/>
        </authorList>
    </citation>
    <scope>NUCLEOTIDE SEQUENCE</scope>
    <source>
        <tissue evidence="2">Shoot tissue taken approximately 20 cm above the soil surface</tissue>
    </source>
</reference>
<accession>A0A0A9FXG2</accession>
<evidence type="ECO:0000313" key="2">
    <source>
        <dbReference type="EMBL" id="JAE13028.1"/>
    </source>
</evidence>
<organism evidence="2">
    <name type="scientific">Arundo donax</name>
    <name type="common">Giant reed</name>
    <name type="synonym">Donax arundinaceus</name>
    <dbReference type="NCBI Taxonomy" id="35708"/>
    <lineage>
        <taxon>Eukaryota</taxon>
        <taxon>Viridiplantae</taxon>
        <taxon>Streptophyta</taxon>
        <taxon>Embryophyta</taxon>
        <taxon>Tracheophyta</taxon>
        <taxon>Spermatophyta</taxon>
        <taxon>Magnoliopsida</taxon>
        <taxon>Liliopsida</taxon>
        <taxon>Poales</taxon>
        <taxon>Poaceae</taxon>
        <taxon>PACMAD clade</taxon>
        <taxon>Arundinoideae</taxon>
        <taxon>Arundineae</taxon>
        <taxon>Arundo</taxon>
    </lineage>
</organism>
<dbReference type="EMBL" id="GBRH01184868">
    <property type="protein sequence ID" value="JAE13028.1"/>
    <property type="molecule type" value="Transcribed_RNA"/>
</dbReference>
<feature type="compositionally biased region" description="Basic and acidic residues" evidence="1">
    <location>
        <begin position="1"/>
        <end position="10"/>
    </location>
</feature>
<dbReference type="AlphaFoldDB" id="A0A0A9FXG2"/>
<evidence type="ECO:0000256" key="1">
    <source>
        <dbReference type="SAM" id="MobiDB-lite"/>
    </source>
</evidence>